<dbReference type="OrthoDB" id="2445130at2759"/>
<sequence>MKVEAEKPNIDQKITEHEEKLMNKFVQWPEDEEMETPESNNINHGVEGIGVKKDKWLMNTNGPAYILVELNLKEAVYWANFCGYSLIANDLADLITLNNQMQDIVWQNEARQRFIQYTKIDPGCNSRIIDDNDVLILPVDVELD</sequence>
<dbReference type="EMBL" id="CAJVPY010011963">
    <property type="protein sequence ID" value="CAG8730883.1"/>
    <property type="molecule type" value="Genomic_DNA"/>
</dbReference>
<name>A0A9N9IDY7_9GLOM</name>
<proteinExistence type="predicted"/>
<reference evidence="1" key="1">
    <citation type="submission" date="2021-06" db="EMBL/GenBank/DDBJ databases">
        <authorList>
            <person name="Kallberg Y."/>
            <person name="Tangrot J."/>
            <person name="Rosling A."/>
        </authorList>
    </citation>
    <scope>NUCLEOTIDE SEQUENCE</scope>
    <source>
        <strain evidence="1">MA453B</strain>
    </source>
</reference>
<keyword evidence="2" id="KW-1185">Reference proteome</keyword>
<evidence type="ECO:0000313" key="1">
    <source>
        <dbReference type="EMBL" id="CAG8730883.1"/>
    </source>
</evidence>
<dbReference type="AlphaFoldDB" id="A0A9N9IDY7"/>
<comment type="caution">
    <text evidence="1">The sequence shown here is derived from an EMBL/GenBank/DDBJ whole genome shotgun (WGS) entry which is preliminary data.</text>
</comment>
<dbReference type="Proteomes" id="UP000789405">
    <property type="component" value="Unassembled WGS sequence"/>
</dbReference>
<evidence type="ECO:0000313" key="2">
    <source>
        <dbReference type="Proteomes" id="UP000789405"/>
    </source>
</evidence>
<gene>
    <name evidence="1" type="ORF">DERYTH_LOCUS15107</name>
</gene>
<accession>A0A9N9IDY7</accession>
<organism evidence="1 2">
    <name type="scientific">Dentiscutata erythropus</name>
    <dbReference type="NCBI Taxonomy" id="1348616"/>
    <lineage>
        <taxon>Eukaryota</taxon>
        <taxon>Fungi</taxon>
        <taxon>Fungi incertae sedis</taxon>
        <taxon>Mucoromycota</taxon>
        <taxon>Glomeromycotina</taxon>
        <taxon>Glomeromycetes</taxon>
        <taxon>Diversisporales</taxon>
        <taxon>Gigasporaceae</taxon>
        <taxon>Dentiscutata</taxon>
    </lineage>
</organism>
<protein>
    <submittedName>
        <fullName evidence="1">8185_t:CDS:1</fullName>
    </submittedName>
</protein>